<keyword evidence="4" id="KW-1185">Reference proteome</keyword>
<feature type="compositionally biased region" description="Pro residues" evidence="3">
    <location>
        <begin position="493"/>
        <end position="502"/>
    </location>
</feature>
<evidence type="ECO:0000313" key="5">
    <source>
        <dbReference type="RefSeq" id="XP_055863992.1"/>
    </source>
</evidence>
<dbReference type="InterPro" id="IPR017850">
    <property type="entry name" value="Alkaline_phosphatase_core_sf"/>
</dbReference>
<dbReference type="Gene3D" id="3.40.720.10">
    <property type="entry name" value="Alkaline Phosphatase, subunit A"/>
    <property type="match status" value="1"/>
</dbReference>
<dbReference type="SMART" id="SM00098">
    <property type="entry name" value="alkPPc"/>
    <property type="match status" value="1"/>
</dbReference>
<dbReference type="PANTHER" id="PTHR11596">
    <property type="entry name" value="ALKALINE PHOSPHATASE"/>
    <property type="match status" value="1"/>
</dbReference>
<dbReference type="OrthoDB" id="8048957at2759"/>
<dbReference type="Proteomes" id="UP001165740">
    <property type="component" value="Chromosome 13"/>
</dbReference>
<dbReference type="GO" id="GO:0004035">
    <property type="term" value="F:alkaline phosphatase activity"/>
    <property type="evidence" value="ECO:0007669"/>
    <property type="project" value="UniProtKB-EC"/>
</dbReference>
<proteinExistence type="predicted"/>
<dbReference type="Pfam" id="PF00245">
    <property type="entry name" value="Alk_phosphatase"/>
    <property type="match status" value="1"/>
</dbReference>
<evidence type="ECO:0000313" key="4">
    <source>
        <dbReference type="Proteomes" id="UP001165740"/>
    </source>
</evidence>
<protein>
    <recommendedName>
        <fullName evidence="1">alkaline phosphatase</fullName>
        <ecNumber evidence="1">3.1.3.1</ecNumber>
    </recommendedName>
</protein>
<dbReference type="RefSeq" id="XP_055863992.1">
    <property type="nucleotide sequence ID" value="XM_056008017.1"/>
</dbReference>
<accession>A0A9W2YMQ7</accession>
<organism evidence="4 5">
    <name type="scientific">Biomphalaria glabrata</name>
    <name type="common">Bloodfluke planorb</name>
    <name type="synonym">Freshwater snail</name>
    <dbReference type="NCBI Taxonomy" id="6526"/>
    <lineage>
        <taxon>Eukaryota</taxon>
        <taxon>Metazoa</taxon>
        <taxon>Spiralia</taxon>
        <taxon>Lophotrochozoa</taxon>
        <taxon>Mollusca</taxon>
        <taxon>Gastropoda</taxon>
        <taxon>Heterobranchia</taxon>
        <taxon>Euthyneura</taxon>
        <taxon>Panpulmonata</taxon>
        <taxon>Hygrophila</taxon>
        <taxon>Lymnaeoidea</taxon>
        <taxon>Planorbidae</taxon>
        <taxon>Biomphalaria</taxon>
    </lineage>
</organism>
<dbReference type="PANTHER" id="PTHR11596:SF5">
    <property type="entry name" value="ALKALINE PHOSPHATASE"/>
    <property type="match status" value="1"/>
</dbReference>
<name>A0A9W2YMQ7_BIOGL</name>
<gene>
    <name evidence="5" type="primary">LOC106057433</name>
</gene>
<evidence type="ECO:0000256" key="2">
    <source>
        <dbReference type="ARBA" id="ARBA00022553"/>
    </source>
</evidence>
<feature type="compositionally biased region" description="Polar residues" evidence="3">
    <location>
        <begin position="476"/>
        <end position="491"/>
    </location>
</feature>
<feature type="region of interest" description="Disordered" evidence="3">
    <location>
        <begin position="415"/>
        <end position="451"/>
    </location>
</feature>
<feature type="region of interest" description="Disordered" evidence="3">
    <location>
        <begin position="471"/>
        <end position="509"/>
    </location>
</feature>
<sequence>MSAARKITRETTPTNAMDTLDNFITGLIKPHSRDHMVGDPASSSSSIFSGLPERNGQMGWIKQENNTCLQRDQSKKVANLFKTMSAAGKYTALIATAPLTSPGVAGTYASSPDMKLESDIHVKEAACTGFSDIARQLIMEHRQLNVIVGTGRNYFHFKNKTDELTGKLLPDARSDIDLKDIWSVNLRVKNLPHKVAIGKASVSAALASEANDFVLGFLEEKDDLELTSQNLKDVITSFKKKSLKNSRGYFITVYIDQIARAHDASQGLKAAKYLETILSIVKDVHGLVKTDDTLLLVASTQGSTLTVGSGAYIDESLDGYTKTEECQSYRFLNYAFGVEKAPKFDTVPGDPEYKFPSLYFAQGTTGGPDLPIFATGTSAGLFTGVNTFPYIHHAILCATCLAKNAKDIYPHCPTPTTTTPALTTTTTTTTTSTTTTSTTTVTPTVKTTTRKPQSPFWPWYFQPYPGKGPNPYANMISRNDINSPASSSNARPQPVPMNPTPRPAQQQSNNFFGSHAFSWLPFLL</sequence>
<evidence type="ECO:0000256" key="3">
    <source>
        <dbReference type="SAM" id="MobiDB-lite"/>
    </source>
</evidence>
<keyword evidence="2" id="KW-0597">Phosphoprotein</keyword>
<dbReference type="GeneID" id="106057433"/>
<feature type="compositionally biased region" description="Low complexity" evidence="3">
    <location>
        <begin position="415"/>
        <end position="447"/>
    </location>
</feature>
<dbReference type="AlphaFoldDB" id="A0A9W2YMQ7"/>
<reference evidence="5" key="1">
    <citation type="submission" date="2025-08" db="UniProtKB">
        <authorList>
            <consortium name="RefSeq"/>
        </authorList>
    </citation>
    <scope>IDENTIFICATION</scope>
</reference>
<evidence type="ECO:0000256" key="1">
    <source>
        <dbReference type="ARBA" id="ARBA00012647"/>
    </source>
</evidence>
<dbReference type="SUPFAM" id="SSF53649">
    <property type="entry name" value="Alkaline phosphatase-like"/>
    <property type="match status" value="1"/>
</dbReference>
<dbReference type="InterPro" id="IPR001952">
    <property type="entry name" value="Alkaline_phosphatase"/>
</dbReference>
<dbReference type="EC" id="3.1.3.1" evidence="1"/>